<gene>
    <name evidence="1" type="ORF">SAMN06269185_2067</name>
</gene>
<name>A0A285NUK1_NATPI</name>
<proteinExistence type="predicted"/>
<dbReference type="AlphaFoldDB" id="A0A285NUK1"/>
<sequence>MATSLDDDRDAPRSDSPLLGVDVECDDDRVALVARVLVTEFGGPALCQFGRAPTAAAARRIAQDRTGCEATPLPDICSEADLDVPTTARAENALLSELTNPAAPDEIRQLAERVERCRQVLVATARERAGPPRITTVLCGDGTTDPDDVEVPAHVEPLPPGESVEELKAYYHRLRSDLRCARLGFRLYDAVVEAELGGPQ</sequence>
<keyword evidence="2" id="KW-1185">Reference proteome</keyword>
<organism evidence="1 2">
    <name type="scientific">Natronoarchaeum philippinense</name>
    <dbReference type="NCBI Taxonomy" id="558529"/>
    <lineage>
        <taxon>Archaea</taxon>
        <taxon>Methanobacteriati</taxon>
        <taxon>Methanobacteriota</taxon>
        <taxon>Stenosarchaea group</taxon>
        <taxon>Halobacteria</taxon>
        <taxon>Halobacteriales</taxon>
        <taxon>Natronoarchaeaceae</taxon>
    </lineage>
</organism>
<dbReference type="Proteomes" id="UP000219453">
    <property type="component" value="Unassembled WGS sequence"/>
</dbReference>
<evidence type="ECO:0000313" key="1">
    <source>
        <dbReference type="EMBL" id="SNZ13174.1"/>
    </source>
</evidence>
<dbReference type="RefSeq" id="WP_097008973.1">
    <property type="nucleotide sequence ID" value="NZ_OBEJ01000002.1"/>
</dbReference>
<accession>A0A285NUK1</accession>
<protein>
    <submittedName>
        <fullName evidence="1">Uncharacterized protein</fullName>
    </submittedName>
</protein>
<reference evidence="1 2" key="1">
    <citation type="submission" date="2017-09" db="EMBL/GenBank/DDBJ databases">
        <authorList>
            <person name="Ehlers B."/>
            <person name="Leendertz F.H."/>
        </authorList>
    </citation>
    <scope>NUCLEOTIDE SEQUENCE [LARGE SCALE GENOMIC DNA]</scope>
    <source>
        <strain evidence="1 2">DSM 27208</strain>
    </source>
</reference>
<evidence type="ECO:0000313" key="2">
    <source>
        <dbReference type="Proteomes" id="UP000219453"/>
    </source>
</evidence>
<dbReference type="EMBL" id="OBEJ01000002">
    <property type="protein sequence ID" value="SNZ13174.1"/>
    <property type="molecule type" value="Genomic_DNA"/>
</dbReference>